<evidence type="ECO:0000313" key="2">
    <source>
        <dbReference type="EMBL" id="KAF3511553.1"/>
    </source>
</evidence>
<proteinExistence type="predicted"/>
<evidence type="ECO:0000313" key="3">
    <source>
        <dbReference type="Proteomes" id="UP000712600"/>
    </source>
</evidence>
<sequence length="146" mass="17252">MLDPRRSVDLFPLWLIFWSIPSLSAIYCVSSSITDEDIKLSSENEKGTRSKSLENMKLRRAKEANQDICTIKTPYLTNYEEFIHETDFVGFYTQQEHAANWFHIKRINGFEDMPFSSQRWPDMPYLEDQEHILKLNVGVQDTLCYF</sequence>
<name>A0A8S9PFF7_BRACR</name>
<keyword evidence="1" id="KW-0732">Signal</keyword>
<protein>
    <submittedName>
        <fullName evidence="2">Uncharacterized protein</fullName>
    </submittedName>
</protein>
<feature type="chain" id="PRO_5035837850" evidence="1">
    <location>
        <begin position="26"/>
        <end position="146"/>
    </location>
</feature>
<dbReference type="EMBL" id="QGKX02001521">
    <property type="protein sequence ID" value="KAF3511553.1"/>
    <property type="molecule type" value="Genomic_DNA"/>
</dbReference>
<reference evidence="2" key="1">
    <citation type="submission" date="2019-12" db="EMBL/GenBank/DDBJ databases">
        <title>Genome sequencing and annotation of Brassica cretica.</title>
        <authorList>
            <person name="Studholme D.J."/>
            <person name="Sarris P."/>
        </authorList>
    </citation>
    <scope>NUCLEOTIDE SEQUENCE</scope>
    <source>
        <strain evidence="2">PFS-109/04</strain>
        <tissue evidence="2">Leaf</tissue>
    </source>
</reference>
<feature type="signal peptide" evidence="1">
    <location>
        <begin position="1"/>
        <end position="25"/>
    </location>
</feature>
<evidence type="ECO:0000256" key="1">
    <source>
        <dbReference type="SAM" id="SignalP"/>
    </source>
</evidence>
<organism evidence="2 3">
    <name type="scientific">Brassica cretica</name>
    <name type="common">Mustard</name>
    <dbReference type="NCBI Taxonomy" id="69181"/>
    <lineage>
        <taxon>Eukaryota</taxon>
        <taxon>Viridiplantae</taxon>
        <taxon>Streptophyta</taxon>
        <taxon>Embryophyta</taxon>
        <taxon>Tracheophyta</taxon>
        <taxon>Spermatophyta</taxon>
        <taxon>Magnoliopsida</taxon>
        <taxon>eudicotyledons</taxon>
        <taxon>Gunneridae</taxon>
        <taxon>Pentapetalae</taxon>
        <taxon>rosids</taxon>
        <taxon>malvids</taxon>
        <taxon>Brassicales</taxon>
        <taxon>Brassicaceae</taxon>
        <taxon>Brassiceae</taxon>
        <taxon>Brassica</taxon>
    </lineage>
</organism>
<dbReference type="Proteomes" id="UP000712600">
    <property type="component" value="Unassembled WGS sequence"/>
</dbReference>
<gene>
    <name evidence="2" type="ORF">F2Q69_00009044</name>
</gene>
<dbReference type="AlphaFoldDB" id="A0A8S9PFF7"/>
<comment type="caution">
    <text evidence="2">The sequence shown here is derived from an EMBL/GenBank/DDBJ whole genome shotgun (WGS) entry which is preliminary data.</text>
</comment>
<accession>A0A8S9PFF7</accession>